<dbReference type="PROSITE" id="PS00867">
    <property type="entry name" value="CPSASE_2"/>
    <property type="match status" value="1"/>
</dbReference>
<organism evidence="6 7">
    <name type="scientific">Sphaeroforma arctica JP610</name>
    <dbReference type="NCBI Taxonomy" id="667725"/>
    <lineage>
        <taxon>Eukaryota</taxon>
        <taxon>Ichthyosporea</taxon>
        <taxon>Ichthyophonida</taxon>
        <taxon>Sphaeroforma</taxon>
    </lineage>
</organism>
<dbReference type="GO" id="GO:0005524">
    <property type="term" value="F:ATP binding"/>
    <property type="evidence" value="ECO:0007669"/>
    <property type="project" value="UniProtKB-UniRule"/>
</dbReference>
<dbReference type="GO" id="GO:0046872">
    <property type="term" value="F:metal ion binding"/>
    <property type="evidence" value="ECO:0007669"/>
    <property type="project" value="InterPro"/>
</dbReference>
<reference evidence="6 7" key="1">
    <citation type="submission" date="2011-02" db="EMBL/GenBank/DDBJ databases">
        <title>The Genome Sequence of Sphaeroforma arctica JP610.</title>
        <authorList>
            <consortium name="The Broad Institute Genome Sequencing Platform"/>
            <person name="Russ C."/>
            <person name="Cuomo C."/>
            <person name="Young S.K."/>
            <person name="Zeng Q."/>
            <person name="Gargeya S."/>
            <person name="Alvarado L."/>
            <person name="Berlin A."/>
            <person name="Chapman S.B."/>
            <person name="Chen Z."/>
            <person name="Freedman E."/>
            <person name="Gellesch M."/>
            <person name="Goldberg J."/>
            <person name="Griggs A."/>
            <person name="Gujja S."/>
            <person name="Heilman E."/>
            <person name="Heiman D."/>
            <person name="Howarth C."/>
            <person name="Mehta T."/>
            <person name="Neiman D."/>
            <person name="Pearson M."/>
            <person name="Roberts A."/>
            <person name="Saif S."/>
            <person name="Shea T."/>
            <person name="Shenoy N."/>
            <person name="Sisk P."/>
            <person name="Stolte C."/>
            <person name="Sykes S."/>
            <person name="White J."/>
            <person name="Yandava C."/>
            <person name="Burger G."/>
            <person name="Gray M.W."/>
            <person name="Holland P.W.H."/>
            <person name="King N."/>
            <person name="Lang F.B.F."/>
            <person name="Roger A.J."/>
            <person name="Ruiz-Trillo I."/>
            <person name="Haas B."/>
            <person name="Nusbaum C."/>
            <person name="Birren B."/>
        </authorList>
    </citation>
    <scope>NUCLEOTIDE SEQUENCE [LARGE SCALE GENOMIC DNA]</scope>
    <source>
        <strain evidence="6 7">JP610</strain>
    </source>
</reference>
<sequence>MKFSIITQTNRIKMSVLSENRADEATQQMRYAAVEGKNVLFITCFLAKLLYDRDLPMLKKVAAMKPNIHMVFGNTEDDEGLAQKFRDDGILTGEAIFADMSDDEKAGPNIAEACKATGVHFDAIFSPYEHAMFLVGEVGELLNIPCNPGTAYSAARDKRLARQVCEEKGVQTPRFGKVESASEIEAMVERIGLPLILKPSSGASSDGVYKCNTLEDVYKHFERVHGELTEAKYMAWNPGCEMVVLLEAYIDGDEFDVDVLMWEGECVYANAIDNWPTHEPYFMEEGSNCPSTYTGEKLESLHQYSIDCVKALGFVSGLFHVETKYSHIKDTPLLIEVNPRMGGGHTHLYHNEVWGVDLFTEFFMCSIGIPVNPPRAAVPNCAMGDFDIICAKTGIMQNVTWMDHLKENPSVVAYKVFAEEGDEVIGYDTEIPQWLGHYLVKSDDVHKTIKILKDLIPTFEPPIMEKKNRRPSTGRGIRRFSTAGAEGAAMIEN</sequence>
<accession>A0A0L0G208</accession>
<evidence type="ECO:0000256" key="1">
    <source>
        <dbReference type="ARBA" id="ARBA00022598"/>
    </source>
</evidence>
<dbReference type="GeneID" id="25905357"/>
<evidence type="ECO:0000256" key="3">
    <source>
        <dbReference type="ARBA" id="ARBA00022840"/>
    </source>
</evidence>
<dbReference type="InterPro" id="IPR011761">
    <property type="entry name" value="ATP-grasp"/>
</dbReference>
<keyword evidence="3 4" id="KW-0067">ATP-binding</keyword>
<evidence type="ECO:0000313" key="6">
    <source>
        <dbReference type="EMBL" id="KNC82874.1"/>
    </source>
</evidence>
<feature type="domain" description="ATP-grasp" evidence="5">
    <location>
        <begin position="162"/>
        <end position="367"/>
    </location>
</feature>
<dbReference type="PROSITE" id="PS50975">
    <property type="entry name" value="ATP_GRASP"/>
    <property type="match status" value="1"/>
</dbReference>
<protein>
    <recommendedName>
        <fullName evidence="5">ATP-grasp domain-containing protein</fullName>
    </recommendedName>
</protein>
<evidence type="ECO:0000313" key="7">
    <source>
        <dbReference type="Proteomes" id="UP000054560"/>
    </source>
</evidence>
<dbReference type="OrthoDB" id="434648at2759"/>
<dbReference type="InterPro" id="IPR052032">
    <property type="entry name" value="ATP-dep_AA_Ligase"/>
</dbReference>
<dbReference type="GO" id="GO:0016874">
    <property type="term" value="F:ligase activity"/>
    <property type="evidence" value="ECO:0007669"/>
    <property type="project" value="UniProtKB-KW"/>
</dbReference>
<evidence type="ECO:0000256" key="4">
    <source>
        <dbReference type="PROSITE-ProRule" id="PRU00409"/>
    </source>
</evidence>
<dbReference type="Proteomes" id="UP000054560">
    <property type="component" value="Unassembled WGS sequence"/>
</dbReference>
<proteinExistence type="predicted"/>
<dbReference type="PANTHER" id="PTHR43585">
    <property type="entry name" value="FUMIPYRROLE BIOSYNTHESIS PROTEIN C"/>
    <property type="match status" value="1"/>
</dbReference>
<dbReference type="PANTHER" id="PTHR43585:SF2">
    <property type="entry name" value="ATP-GRASP ENZYME FSQD"/>
    <property type="match status" value="1"/>
</dbReference>
<dbReference type="InterPro" id="IPR005479">
    <property type="entry name" value="CPAse_ATP-bd"/>
</dbReference>
<keyword evidence="1" id="KW-0436">Ligase</keyword>
<evidence type="ECO:0000256" key="2">
    <source>
        <dbReference type="ARBA" id="ARBA00022741"/>
    </source>
</evidence>
<dbReference type="RefSeq" id="XP_014156776.1">
    <property type="nucleotide sequence ID" value="XM_014301301.1"/>
</dbReference>
<dbReference type="SUPFAM" id="SSF56059">
    <property type="entry name" value="Glutathione synthetase ATP-binding domain-like"/>
    <property type="match status" value="1"/>
</dbReference>
<dbReference type="STRING" id="667725.A0A0L0G208"/>
<evidence type="ECO:0000259" key="5">
    <source>
        <dbReference type="PROSITE" id="PS50975"/>
    </source>
</evidence>
<dbReference type="eggNOG" id="ENOG502RN4Y">
    <property type="taxonomic scope" value="Eukaryota"/>
</dbReference>
<dbReference type="Pfam" id="PF13535">
    <property type="entry name" value="ATP-grasp_4"/>
    <property type="match status" value="1"/>
</dbReference>
<dbReference type="AlphaFoldDB" id="A0A0L0G208"/>
<name>A0A0L0G208_9EUKA</name>
<dbReference type="Gene3D" id="3.30.470.20">
    <property type="entry name" value="ATP-grasp fold, B domain"/>
    <property type="match status" value="1"/>
</dbReference>
<gene>
    <name evidence="6" type="ORF">SARC_04853</name>
</gene>
<keyword evidence="2 4" id="KW-0547">Nucleotide-binding</keyword>
<keyword evidence="7" id="KW-1185">Reference proteome</keyword>
<dbReference type="EMBL" id="KQ241884">
    <property type="protein sequence ID" value="KNC82874.1"/>
    <property type="molecule type" value="Genomic_DNA"/>
</dbReference>